<dbReference type="GO" id="GO:0006508">
    <property type="term" value="P:proteolysis"/>
    <property type="evidence" value="ECO:0007669"/>
    <property type="project" value="UniProtKB-KW"/>
</dbReference>
<keyword evidence="11" id="KW-1185">Reference proteome</keyword>
<evidence type="ECO:0000313" key="11">
    <source>
        <dbReference type="Proteomes" id="UP000321595"/>
    </source>
</evidence>
<dbReference type="GO" id="GO:0004252">
    <property type="term" value="F:serine-type endopeptidase activity"/>
    <property type="evidence" value="ECO:0007669"/>
    <property type="project" value="InterPro"/>
</dbReference>
<dbReference type="GO" id="GO:0030288">
    <property type="term" value="C:outer membrane-bounded periplasmic space"/>
    <property type="evidence" value="ECO:0007669"/>
    <property type="project" value="InterPro"/>
</dbReference>
<organism evidence="10 11">
    <name type="scientific">Microvenator marinus</name>
    <dbReference type="NCBI Taxonomy" id="2600177"/>
    <lineage>
        <taxon>Bacteria</taxon>
        <taxon>Deltaproteobacteria</taxon>
        <taxon>Bradymonadales</taxon>
        <taxon>Microvenatoraceae</taxon>
        <taxon>Microvenator</taxon>
    </lineage>
</organism>
<feature type="region of interest" description="Disordered" evidence="8">
    <location>
        <begin position="23"/>
        <end position="48"/>
    </location>
</feature>
<keyword evidence="4" id="KW-0574">Periplasm</keyword>
<dbReference type="Gene3D" id="1.25.10.10">
    <property type="entry name" value="Leucine-rich Repeat Variant"/>
    <property type="match status" value="1"/>
</dbReference>
<keyword evidence="3 9" id="KW-0732">Signal</keyword>
<proteinExistence type="predicted"/>
<gene>
    <name evidence="10" type="ORF">FRD01_00375</name>
</gene>
<dbReference type="OrthoDB" id="5513628at2"/>
<dbReference type="SUPFAM" id="SSF55166">
    <property type="entry name" value="Hedgehog/DD-peptidase"/>
    <property type="match status" value="1"/>
</dbReference>
<dbReference type="GO" id="GO:0046872">
    <property type="term" value="F:metal ion binding"/>
    <property type="evidence" value="ECO:0007669"/>
    <property type="project" value="UniProtKB-KW"/>
</dbReference>
<keyword evidence="7" id="KW-0482">Metalloprotease</keyword>
<feature type="chain" id="PRO_5023027595" evidence="9">
    <location>
        <begin position="20"/>
        <end position="583"/>
    </location>
</feature>
<dbReference type="InterPro" id="IPR009045">
    <property type="entry name" value="Zn_M74/Hedgehog-like"/>
</dbReference>
<accession>A0A5B8XKW7</accession>
<keyword evidence="5" id="KW-0378">Hydrolase</keyword>
<feature type="signal peptide" evidence="9">
    <location>
        <begin position="1"/>
        <end position="19"/>
    </location>
</feature>
<evidence type="ECO:0000313" key="10">
    <source>
        <dbReference type="EMBL" id="QED25741.1"/>
    </source>
</evidence>
<evidence type="ECO:0000256" key="4">
    <source>
        <dbReference type="ARBA" id="ARBA00022764"/>
    </source>
</evidence>
<evidence type="ECO:0000256" key="3">
    <source>
        <dbReference type="ARBA" id="ARBA00022729"/>
    </source>
</evidence>
<keyword evidence="6" id="KW-0862">Zinc</keyword>
<dbReference type="GO" id="GO:0008237">
    <property type="term" value="F:metallopeptidase activity"/>
    <property type="evidence" value="ECO:0007669"/>
    <property type="project" value="UniProtKB-KW"/>
</dbReference>
<evidence type="ECO:0000256" key="9">
    <source>
        <dbReference type="SAM" id="SignalP"/>
    </source>
</evidence>
<name>A0A5B8XKW7_9DELT</name>
<dbReference type="AlphaFoldDB" id="A0A5B8XKW7"/>
<protein>
    <submittedName>
        <fullName evidence="10">HEAT repeat domain-containing protein</fullName>
    </submittedName>
</protein>
<dbReference type="PROSITE" id="PS51257">
    <property type="entry name" value="PROKAR_LIPOPROTEIN"/>
    <property type="match status" value="1"/>
</dbReference>
<evidence type="ECO:0000256" key="8">
    <source>
        <dbReference type="SAM" id="MobiDB-lite"/>
    </source>
</evidence>
<dbReference type="InterPro" id="IPR011989">
    <property type="entry name" value="ARM-like"/>
</dbReference>
<evidence type="ECO:0000256" key="7">
    <source>
        <dbReference type="ARBA" id="ARBA00023049"/>
    </source>
</evidence>
<dbReference type="InterPro" id="IPR005073">
    <property type="entry name" value="Peptidase_M74"/>
</dbReference>
<dbReference type="EMBL" id="CP042467">
    <property type="protein sequence ID" value="QED25741.1"/>
    <property type="molecule type" value="Genomic_DNA"/>
</dbReference>
<dbReference type="KEGG" id="bbae:FRD01_00375"/>
<evidence type="ECO:0000256" key="6">
    <source>
        <dbReference type="ARBA" id="ARBA00022833"/>
    </source>
</evidence>
<evidence type="ECO:0000256" key="2">
    <source>
        <dbReference type="ARBA" id="ARBA00022723"/>
    </source>
</evidence>
<dbReference type="Pfam" id="PF03411">
    <property type="entry name" value="Peptidase_M74"/>
    <property type="match status" value="1"/>
</dbReference>
<keyword evidence="2" id="KW-0479">Metal-binding</keyword>
<sequence>MKLRYWIALTVFGAACATAVTTTRSPDVPENVQAPVAPKREPLPPAPLPAPPPETFFEMPYIGADAPQIGLLPDEAPDISRSVGTVTEGWLANSERVIPNEKMLFLEVHQERGLHYTSTFLKQLMEKTAEYVWDRHQSPLLMGNFGAPGGGDIPYSVSHNSGRDADLAFHMLAPSGNVWVPKSFVEFDENGQWVDASTGGVYRFDVARNWTVIEGLLTHHEGQIQMIFVSNGLRRLLLNHAAAIKAPPAIISDAARVLVQPGGALPHNDHFHIRVFCSVVDIESGCEETGRWQPNLAENRARRAKLLKDLRVHLSDTDPSIRAHAVQRLVLLQEQRAVSYLGKLLDDSDSAVRVATARAWTHLEGGHQPLIAQLEREENWRVRLELISGLSGVGAAKPTLISLLESGEAHQTPYGEIREEWVVAGAVATSEDQDYVAGLIRVMSVQEAEGVAHFARALAFLTNQQFESAQEWVAWYEEAKSQTRDEWLASGFQAAGFSVQKIGFESVWELCRAISGSDPVSHNAQKALMRLSGQEVPSLLWSKWDASFYWRRFFERKIAELGLPQIPPELSTAGGYVKEDEGG</sequence>
<dbReference type="SUPFAM" id="SSF48371">
    <property type="entry name" value="ARM repeat"/>
    <property type="match status" value="1"/>
</dbReference>
<evidence type="ECO:0000256" key="1">
    <source>
        <dbReference type="ARBA" id="ARBA00022670"/>
    </source>
</evidence>
<dbReference type="Proteomes" id="UP000321595">
    <property type="component" value="Chromosome"/>
</dbReference>
<dbReference type="RefSeq" id="WP_146956582.1">
    <property type="nucleotide sequence ID" value="NZ_CP042467.1"/>
</dbReference>
<dbReference type="InterPro" id="IPR016024">
    <property type="entry name" value="ARM-type_fold"/>
</dbReference>
<dbReference type="Gene3D" id="3.30.1380.10">
    <property type="match status" value="1"/>
</dbReference>
<reference evidence="10 11" key="1">
    <citation type="submission" date="2019-08" db="EMBL/GenBank/DDBJ databases">
        <authorList>
            <person name="Liang Q."/>
        </authorList>
    </citation>
    <scope>NUCLEOTIDE SEQUENCE [LARGE SCALE GENOMIC DNA]</scope>
    <source>
        <strain evidence="10 11">V1718</strain>
    </source>
</reference>
<evidence type="ECO:0000256" key="5">
    <source>
        <dbReference type="ARBA" id="ARBA00022801"/>
    </source>
</evidence>
<keyword evidence="1" id="KW-0645">Protease</keyword>